<comment type="caution">
    <text evidence="3">The sequence shown here is derived from an EMBL/GenBank/DDBJ whole genome shotgun (WGS) entry which is preliminary data.</text>
</comment>
<dbReference type="EMBL" id="JAKOGI010000197">
    <property type="protein sequence ID" value="KAJ8440172.1"/>
    <property type="molecule type" value="Genomic_DNA"/>
</dbReference>
<feature type="domain" description="Mon2 C-terminal" evidence="2">
    <location>
        <begin position="925"/>
        <end position="1211"/>
    </location>
</feature>
<dbReference type="Pfam" id="PF16206">
    <property type="entry name" value="Mon2_C"/>
    <property type="match status" value="2"/>
</dbReference>
<keyword evidence="4" id="KW-1185">Reference proteome</keyword>
<accession>A0A9Q1QFF3</accession>
<dbReference type="SUPFAM" id="SSF48371">
    <property type="entry name" value="ARM repeat"/>
    <property type="match status" value="1"/>
</dbReference>
<dbReference type="InterPro" id="IPR016024">
    <property type="entry name" value="ARM-type_fold"/>
</dbReference>
<organism evidence="3 4">
    <name type="scientific">Carnegiea gigantea</name>
    <dbReference type="NCBI Taxonomy" id="171969"/>
    <lineage>
        <taxon>Eukaryota</taxon>
        <taxon>Viridiplantae</taxon>
        <taxon>Streptophyta</taxon>
        <taxon>Embryophyta</taxon>
        <taxon>Tracheophyta</taxon>
        <taxon>Spermatophyta</taxon>
        <taxon>Magnoliopsida</taxon>
        <taxon>eudicotyledons</taxon>
        <taxon>Gunneridae</taxon>
        <taxon>Pentapetalae</taxon>
        <taxon>Caryophyllales</taxon>
        <taxon>Cactineae</taxon>
        <taxon>Cactaceae</taxon>
        <taxon>Cactoideae</taxon>
        <taxon>Echinocereeae</taxon>
        <taxon>Carnegiea</taxon>
    </lineage>
</organism>
<reference evidence="3" key="1">
    <citation type="submission" date="2022-04" db="EMBL/GenBank/DDBJ databases">
        <title>Carnegiea gigantea Genome sequencing and assembly v2.</title>
        <authorList>
            <person name="Copetti D."/>
            <person name="Sanderson M.J."/>
            <person name="Burquez A."/>
            <person name="Wojciechowski M.F."/>
        </authorList>
    </citation>
    <scope>NUCLEOTIDE SEQUENCE</scope>
    <source>
        <strain evidence="3">SGP5-SGP5p</strain>
        <tissue evidence="3">Aerial part</tissue>
    </source>
</reference>
<feature type="domain" description="Mon2/Sec7/BIG1-like HUS" evidence="1">
    <location>
        <begin position="232"/>
        <end position="413"/>
    </location>
</feature>
<proteinExistence type="predicted"/>
<dbReference type="PANTHER" id="PTHR34199">
    <property type="entry name" value="NUMOD3 MOTIF FAMILY PROTEIN, EXPRESSED"/>
    <property type="match status" value="1"/>
</dbReference>
<evidence type="ECO:0000313" key="4">
    <source>
        <dbReference type="Proteomes" id="UP001153076"/>
    </source>
</evidence>
<dbReference type="OrthoDB" id="294853at2759"/>
<gene>
    <name evidence="3" type="ORF">Cgig2_003497</name>
</gene>
<evidence type="ECO:0008006" key="5">
    <source>
        <dbReference type="Google" id="ProtNLM"/>
    </source>
</evidence>
<protein>
    <recommendedName>
        <fullName evidence="5">Protein MON2 homolog</fullName>
    </recommendedName>
</protein>
<sequence>MMKGDSKRFVAIESKPFDLVVDGRGEDVLRITENDRGRMVGGLLSSSPLVGMTAVGLEALKGITRPAIDLAGHRFYDLLSPSAMALNPASPSLPKPPLELLSSAFFVLVVGGEEARLPNVLLGGSSDTWEVNMALALGICLRLLESNRSSDSVRNTAAATFRQAVALVFDHVAHAESLPSGKFGSAGPIFRSSSVTGDVNRSIHRSEEYDIVAGGPHLTRDSLTKAGILGLRLLEDLTALAAGGSASWLRISSVQRSFALDILEFVLSNYVAIFRTLVPYEQVLRHQICSLLMTSLRTNAELEGEAGEPFFRRLVLRSVAHIIRLYSSSLVTESEARPSLQELLPLIRMLIPKSHVVAFPPVFLSMLVRVTTLDLPLWHRILVLEILRGFCVEVQTMRVLFLNFDMNPRNTNVVENMVKALARVVSSLQVQDTSEESLAAVAGMFSSKAKGVEWSLDNDASNAAVLVASEAHAITLAIEGLLGVVFTIATLTDEAVDVGELESPRCESDSPAKLTGKTASLCYAMVDSLWLTILDTLSLVLARSQGEAIVLEILKGYQAFTQACGVLRAVEPLNSFLASLCKFTINIPNELEKKSSVQSPSSKRTEAVVDQRESIILTPKNVQALRTLFNVAHRLHNVLGPSWVLVLETLAALDRAIHSPHATTQEVSTAVPRLSRESSGHSSDFTILSSLNSQLQEKSLLLLRVNAMCLHCYYLRPNLFESSALMHLSAVKSLISALCLLSQQSLPATFSGFAPSSSQKIGSINFSVERMISILVNNVHRVEPLWDPVVGHFLELAVNSNQHLRNMALDALDQSICAVLGSNQFQDRVPLGSLPDPQHVKNASSDLRSLERAVISPLRVLYFSTQSFDVRAGSLKILLHVLERHGEKLYDSWLDILEMLRSVACAPEKDLVTLGFQGLRVIMNDGLPTIPVDCLQVCIDVTGAYSSQKTELNISLTAIGLLWTTTDLIAKGLIQENKEESVPMRAELSSISEIPDDEKREDKIHSLSKVHDQASLLNVVDCDKLLISIFSLLQTLGADERPEVRNSAIRTLFQILGTHGQKLSKSMWEDCVWNYVFPSLDRASHMAATSSRDEWHGKELGTRGGKAVHMLIHHSRNTAQKQWDETLVVVLGGIARLLRSFFPYLRTLKNFWSGWQSLIDFVKNNMINGSKEVALASINCLQTTVSSHSAKGNLPMPYLKSVLDVYEHVLLESPSHSDGAVSRVKQEILHGLGELFVQAQRMFDSDMYKQLLEVVHLTVQATISIDNVEADSGCIPPMQRTMLEILPLLCPSEHLSPMWSFFLQSIVKYLPGVTPPEERDDCESRNGVTPASPRRIEAPAKHGLTWTPVASIYNSIFAEKLITVMVDLFLRAPDSEKYSVYPDIIQTLGRCMTTRRDSPDGALWRVAVEGFNRVVVNDVSQPANKTVMHPSINRSARNRIWKEVADVYEIFLVGYCGRALPSNVLSAVALKADISLDMTILTTLSDKILKSQIDAHVDILQRLVSTLDRCASRTCSLPVETVELLPSHCFRFSLTCLQKLFSLARLSQNQSLCNFAIQGSLNVRSFENEVGDWNSTRLEVSKVTIMVLMERCEYIFNRFLIDEAYLGERPFPMARLEEVVHVLQELARLIIHPDTASVLPLKRHLKHDGATGGSHGVRAHLFVLYPSLCELVISREPKVRELVQVLLRLVSEILGLQKEVKTHVQSVATSKFFNEHVYNPISILLASICAIVLLLSEAIHMTDVVNAQTDQFEDFDDDNLDCIHLILHTLVRWDFEM</sequence>
<dbReference type="Pfam" id="PF12783">
    <property type="entry name" value="Sec7-like_HUS"/>
    <property type="match status" value="1"/>
</dbReference>
<dbReference type="InterPro" id="IPR032817">
    <property type="entry name" value="Mon2_C"/>
</dbReference>
<dbReference type="InterPro" id="IPR032691">
    <property type="entry name" value="Mon2/Sec7/BIG1-like_HUS"/>
</dbReference>
<evidence type="ECO:0000259" key="1">
    <source>
        <dbReference type="Pfam" id="PF12783"/>
    </source>
</evidence>
<evidence type="ECO:0000259" key="2">
    <source>
        <dbReference type="Pfam" id="PF16206"/>
    </source>
</evidence>
<evidence type="ECO:0000313" key="3">
    <source>
        <dbReference type="EMBL" id="KAJ8440172.1"/>
    </source>
</evidence>
<feature type="domain" description="Mon2 C-terminal" evidence="2">
    <location>
        <begin position="1354"/>
        <end position="1632"/>
    </location>
</feature>
<dbReference type="Proteomes" id="UP001153076">
    <property type="component" value="Unassembled WGS sequence"/>
</dbReference>
<name>A0A9Q1QFF3_9CARY</name>
<dbReference type="PANTHER" id="PTHR34199:SF4">
    <property type="entry name" value="ARM REPEAT SUPERFAMILY PROTEIN"/>
    <property type="match status" value="1"/>
</dbReference>